<evidence type="ECO:0000259" key="2">
    <source>
        <dbReference type="Pfam" id="PF14420"/>
    </source>
</evidence>
<dbReference type="AlphaFoldDB" id="A0A0J9URD6"/>
<evidence type="ECO:0000256" key="1">
    <source>
        <dbReference type="SAM" id="MobiDB-lite"/>
    </source>
</evidence>
<feature type="domain" description="Clr5" evidence="2">
    <location>
        <begin position="37"/>
        <end position="88"/>
    </location>
</feature>
<dbReference type="GeneID" id="28959667"/>
<reference evidence="3" key="1">
    <citation type="submission" date="2007-04" db="EMBL/GenBank/DDBJ databases">
        <authorList>
            <consortium name="The Broad Institute Genome Sequencing Platform"/>
            <person name="Birren B."/>
            <person name="Lander E."/>
            <person name="Galagan J."/>
            <person name="Nusbaum C."/>
            <person name="Devon K."/>
            <person name="Ma L.-J."/>
            <person name="Jaffe D."/>
            <person name="Butler J."/>
            <person name="Alvarez P."/>
            <person name="Gnerre S."/>
            <person name="Grabherr M."/>
            <person name="Kleber M."/>
            <person name="Mauceli E."/>
            <person name="Brockman W."/>
            <person name="MacCallum I.A."/>
            <person name="Young S."/>
            <person name="LaButti K."/>
            <person name="DeCaprio D."/>
            <person name="Crawford M."/>
            <person name="Koehrsen M."/>
            <person name="Engels R."/>
            <person name="Montgomery P."/>
            <person name="Pearson M."/>
            <person name="Howarth C."/>
            <person name="Larson L."/>
            <person name="White J."/>
            <person name="O'Leary S."/>
            <person name="Kodira C."/>
            <person name="Zeng Q."/>
            <person name="Yandava C."/>
            <person name="Alvarado L."/>
            <person name="Kistler C."/>
            <person name="Shim W.-B."/>
            <person name="Kang S."/>
            <person name="Woloshuk C."/>
        </authorList>
    </citation>
    <scope>NUCLEOTIDE SEQUENCE</scope>
    <source>
        <strain evidence="3">4287</strain>
    </source>
</reference>
<feature type="compositionally biased region" description="Basic residues" evidence="1">
    <location>
        <begin position="92"/>
        <end position="103"/>
    </location>
</feature>
<sequence>MKPPKMMSKTTLLAAKAPSNPPSPQNKPIISMHHGETEWTAVYPIIERLYMKDRRKLRHIMQIMEEKYNFKASVQMYKRRFTKWGFYKSKQRNGKTACKKKAPTPKNTPETQKRPHSQPLILSPSPNSLETSSLEFLTSIHDWSTSFYESLRTKGLHLQDTHPSQPAGKINHYDPEGLSFAFRTIVELIQRGKGILAGRLTRKAFLDIENMLHAEAPLFIWNVLEIMYHMVRLGQTQLLGMLLAQLVELASNFHEMKHPVIKMLKSLQKAVYLWEKHATLEKMRLLEQAWGLNADIICRNYDSRLLVVYYRLVWESSCIKLGEDQLDGLDKWFSAVKSKIPHEDSYFQQAILFADPSTTEETAPPKDYEITKALCVSAIQHRCTMTFGESNMASLVRLGLLKSRILGEIDEQSSDKMPQSHTRFQARVMAYLMKVLMDVDRELGLDVDVADRMKNKIALREFGYSSTSPQVIHDMWQLEAFLRKEGYVAEAAKIRRETYKRLEEYVDQVPVDEV</sequence>
<dbReference type="VEuPathDB" id="FungiDB:FOXG_18961"/>
<dbReference type="Pfam" id="PF14420">
    <property type="entry name" value="Clr5"/>
    <property type="match status" value="1"/>
</dbReference>
<proteinExistence type="predicted"/>
<feature type="region of interest" description="Disordered" evidence="1">
    <location>
        <begin position="92"/>
        <end position="126"/>
    </location>
</feature>
<dbReference type="PANTHER" id="PTHR38788">
    <property type="entry name" value="CLR5 DOMAIN-CONTAINING PROTEIN"/>
    <property type="match status" value="1"/>
</dbReference>
<dbReference type="Proteomes" id="UP000009097">
    <property type="component" value="Unassembled WGS sequence"/>
</dbReference>
<accession>A0A0J9URD6</accession>
<protein>
    <recommendedName>
        <fullName evidence="2">Clr5 domain-containing protein</fullName>
    </recommendedName>
</protein>
<organism evidence="3 4">
    <name type="scientific">Fusarium oxysporum f. sp. lycopersici (strain 4287 / CBS 123668 / FGSC 9935 / NRRL 34936)</name>
    <name type="common">Fusarium vascular wilt of tomato</name>
    <dbReference type="NCBI Taxonomy" id="426428"/>
    <lineage>
        <taxon>Eukaryota</taxon>
        <taxon>Fungi</taxon>
        <taxon>Dikarya</taxon>
        <taxon>Ascomycota</taxon>
        <taxon>Pezizomycotina</taxon>
        <taxon>Sordariomycetes</taxon>
        <taxon>Hypocreomycetidae</taxon>
        <taxon>Hypocreales</taxon>
        <taxon>Nectriaceae</taxon>
        <taxon>Fusarium</taxon>
        <taxon>Fusarium oxysporum species complex</taxon>
    </lineage>
</organism>
<reference evidence="3" key="2">
    <citation type="journal article" date="2010" name="Nature">
        <title>Comparative genomics reveals mobile pathogenicity chromosomes in Fusarium.</title>
        <authorList>
            <person name="Ma L.J."/>
            <person name="van der Does H.C."/>
            <person name="Borkovich K.A."/>
            <person name="Coleman J.J."/>
            <person name="Daboussi M.J."/>
            <person name="Di Pietro A."/>
            <person name="Dufresne M."/>
            <person name="Freitag M."/>
            <person name="Grabherr M."/>
            <person name="Henrissat B."/>
            <person name="Houterman P.M."/>
            <person name="Kang S."/>
            <person name="Shim W.B."/>
            <person name="Woloshuk C."/>
            <person name="Xie X."/>
            <person name="Xu J.R."/>
            <person name="Antoniw J."/>
            <person name="Baker S.E."/>
            <person name="Bluhm B.H."/>
            <person name="Breakspear A."/>
            <person name="Brown D.W."/>
            <person name="Butchko R.A."/>
            <person name="Chapman S."/>
            <person name="Coulson R."/>
            <person name="Coutinho P.M."/>
            <person name="Danchin E.G."/>
            <person name="Diener A."/>
            <person name="Gale L.R."/>
            <person name="Gardiner D.M."/>
            <person name="Goff S."/>
            <person name="Hammond-Kosack K.E."/>
            <person name="Hilburn K."/>
            <person name="Hua-Van A."/>
            <person name="Jonkers W."/>
            <person name="Kazan K."/>
            <person name="Kodira C.D."/>
            <person name="Koehrsen M."/>
            <person name="Kumar L."/>
            <person name="Lee Y.H."/>
            <person name="Li L."/>
            <person name="Manners J.M."/>
            <person name="Miranda-Saavedra D."/>
            <person name="Mukherjee M."/>
            <person name="Park G."/>
            <person name="Park J."/>
            <person name="Park S.Y."/>
            <person name="Proctor R.H."/>
            <person name="Regev A."/>
            <person name="Ruiz-Roldan M.C."/>
            <person name="Sain D."/>
            <person name="Sakthikumar S."/>
            <person name="Sykes S."/>
            <person name="Schwartz D.C."/>
            <person name="Turgeon B.G."/>
            <person name="Wapinski I."/>
            <person name="Yoder O."/>
            <person name="Young S."/>
            <person name="Zeng Q."/>
            <person name="Zhou S."/>
            <person name="Galagan J."/>
            <person name="Cuomo C.A."/>
            <person name="Kistler H.C."/>
            <person name="Rep M."/>
        </authorList>
    </citation>
    <scope>NUCLEOTIDE SEQUENCE [LARGE SCALE GENOMIC DNA]</scope>
    <source>
        <strain evidence="3">4287</strain>
    </source>
</reference>
<feature type="region of interest" description="Disordered" evidence="1">
    <location>
        <begin position="1"/>
        <end position="30"/>
    </location>
</feature>
<dbReference type="PANTHER" id="PTHR38788:SF3">
    <property type="entry name" value="CLR5 DOMAIN-CONTAINING PROTEIN"/>
    <property type="match status" value="1"/>
</dbReference>
<gene>
    <name evidence="3" type="ORF">FOXG_18961</name>
</gene>
<dbReference type="RefSeq" id="XP_018239915.1">
    <property type="nucleotide sequence ID" value="XM_018399110.1"/>
</dbReference>
<dbReference type="OrthoDB" id="194358at2759"/>
<evidence type="ECO:0000313" key="3">
    <source>
        <dbReference type="EMBL" id="KNB01870.1"/>
    </source>
</evidence>
<dbReference type="KEGG" id="fox:FOXG_18961"/>
<dbReference type="InterPro" id="IPR025676">
    <property type="entry name" value="Clr5_dom"/>
</dbReference>
<dbReference type="EMBL" id="DS231700">
    <property type="protein sequence ID" value="KNB01870.1"/>
    <property type="molecule type" value="Genomic_DNA"/>
</dbReference>
<name>A0A0J9URD6_FUSO4</name>
<evidence type="ECO:0000313" key="4">
    <source>
        <dbReference type="Proteomes" id="UP000009097"/>
    </source>
</evidence>